<dbReference type="EMBL" id="JAESDN010000005">
    <property type="protein sequence ID" value="KAG7050740.1"/>
    <property type="molecule type" value="Genomic_DNA"/>
</dbReference>
<reference evidence="1" key="1">
    <citation type="submission" date="2021-05" db="EMBL/GenBank/DDBJ databases">
        <title>Comparative genomics of three Colletotrichum scovillei strains and genetic complementation revealed genes involved fungal growth and virulence on chili pepper.</title>
        <authorList>
            <person name="Hsieh D.-K."/>
            <person name="Chuang S.-C."/>
            <person name="Chen C.-Y."/>
            <person name="Chao Y.-T."/>
            <person name="Lu M.-Y.J."/>
            <person name="Lee M.-H."/>
            <person name="Shih M.-C."/>
        </authorList>
    </citation>
    <scope>NUCLEOTIDE SEQUENCE</scope>
    <source>
        <strain evidence="1">Coll-153</strain>
    </source>
</reference>
<protein>
    <submittedName>
        <fullName evidence="1">Uncharacterized protein</fullName>
    </submittedName>
</protein>
<proteinExistence type="predicted"/>
<gene>
    <name evidence="1" type="ORF">JMJ77_013482</name>
</gene>
<keyword evidence="2" id="KW-1185">Reference proteome</keyword>
<sequence length="48" mass="5279">MGVSTRCLLDRDGTAPHGRRSSVMVIERLNECEHCEAGLTSHTGQHTE</sequence>
<name>A0A9P7R5S8_9PEZI</name>
<accession>A0A9P7R5S8</accession>
<dbReference type="AlphaFoldDB" id="A0A9P7R5S8"/>
<comment type="caution">
    <text evidence="1">The sequence shown here is derived from an EMBL/GenBank/DDBJ whole genome shotgun (WGS) entry which is preliminary data.</text>
</comment>
<feature type="non-terminal residue" evidence="1">
    <location>
        <position position="48"/>
    </location>
</feature>
<evidence type="ECO:0000313" key="2">
    <source>
        <dbReference type="Proteomes" id="UP000699042"/>
    </source>
</evidence>
<evidence type="ECO:0000313" key="1">
    <source>
        <dbReference type="EMBL" id="KAG7050740.1"/>
    </source>
</evidence>
<organism evidence="1 2">
    <name type="scientific">Colletotrichum scovillei</name>
    <dbReference type="NCBI Taxonomy" id="1209932"/>
    <lineage>
        <taxon>Eukaryota</taxon>
        <taxon>Fungi</taxon>
        <taxon>Dikarya</taxon>
        <taxon>Ascomycota</taxon>
        <taxon>Pezizomycotina</taxon>
        <taxon>Sordariomycetes</taxon>
        <taxon>Hypocreomycetidae</taxon>
        <taxon>Glomerellales</taxon>
        <taxon>Glomerellaceae</taxon>
        <taxon>Colletotrichum</taxon>
        <taxon>Colletotrichum acutatum species complex</taxon>
    </lineage>
</organism>
<dbReference type="Proteomes" id="UP000699042">
    <property type="component" value="Unassembled WGS sequence"/>
</dbReference>